<keyword evidence="8" id="KW-1133">Transmembrane helix</keyword>
<keyword evidence="12" id="KW-1185">Reference proteome</keyword>
<dbReference type="PANTHER" id="PTHR21666:SF288">
    <property type="entry name" value="CELL DIVISION PROTEIN YTFB"/>
    <property type="match status" value="1"/>
</dbReference>
<dbReference type="GO" id="GO:0004222">
    <property type="term" value="F:metalloendopeptidase activity"/>
    <property type="evidence" value="ECO:0007669"/>
    <property type="project" value="TreeGrafter"/>
</dbReference>
<keyword evidence="3" id="KW-0479">Metal-binding</keyword>
<keyword evidence="8" id="KW-0812">Transmembrane</keyword>
<evidence type="ECO:0000256" key="2">
    <source>
        <dbReference type="ARBA" id="ARBA00022670"/>
    </source>
</evidence>
<dbReference type="EMBL" id="QUQO01000001">
    <property type="protein sequence ID" value="RFB06059.1"/>
    <property type="molecule type" value="Genomic_DNA"/>
</dbReference>
<dbReference type="GO" id="GO:0046872">
    <property type="term" value="F:metal ion binding"/>
    <property type="evidence" value="ECO:0007669"/>
    <property type="project" value="UniProtKB-KW"/>
</dbReference>
<comment type="caution">
    <text evidence="11">The sequence shown here is derived from an EMBL/GenBank/DDBJ whole genome shotgun (WGS) entry which is preliminary data.</text>
</comment>
<dbReference type="AlphaFoldDB" id="A0A371RKS1"/>
<dbReference type="InParanoid" id="A0A371RKS1"/>
<protein>
    <submittedName>
        <fullName evidence="11">M23 family peptidase</fullName>
    </submittedName>
</protein>
<feature type="domain" description="M23ase beta-sheet core" evidence="9">
    <location>
        <begin position="339"/>
        <end position="433"/>
    </location>
</feature>
<evidence type="ECO:0000256" key="6">
    <source>
        <dbReference type="ARBA" id="ARBA00023049"/>
    </source>
</evidence>
<feature type="region of interest" description="Disordered" evidence="7">
    <location>
        <begin position="143"/>
        <end position="177"/>
    </location>
</feature>
<evidence type="ECO:0000259" key="9">
    <source>
        <dbReference type="Pfam" id="PF01551"/>
    </source>
</evidence>
<sequence length="446" mass="49729">MGRDNGRMERAFGKLFRERQIYHRSEGIVRFVKLSARTQILMATVLGVALLWVAYASVNVVFKEQIIVSKDQERRDQEAAYRRRLQTAETAYDQVNALNYIYSREFEATISGLNRQHETLRALVENKSAADRRYDALAKTLSEVGAPGGKEPGSTNRLMIDPVGREPTPRQSRTSSLRDEALQGIMNQRVAEGIDDDVLSTMRRETAELSAKQVVLMASLEEDMRYSIREMSQILNHTGIDVDTLVERHRLSALADSSAATGEDELTGQGGPLIPVQGVAGGNAYFKSAARIEGIYEELLTLNSALESVPLSTPIKVRHRMTSRFGMRWDPVKKNVRAAHKGLDFAAPRNSPLVATAPGRVTFAGRRGGFGNTVEIDHGNGFKTRFAHMNRITVRAGQTVNLHDQVGLLGSTGRSTGYHVHYEIHYRGRQIDPLKFIEAGRYVFES</sequence>
<name>A0A371RKS1_9PROT</name>
<keyword evidence="5" id="KW-0862">Zinc</keyword>
<dbReference type="Proteomes" id="UP000264589">
    <property type="component" value="Unassembled WGS sequence"/>
</dbReference>
<evidence type="ECO:0000256" key="3">
    <source>
        <dbReference type="ARBA" id="ARBA00022723"/>
    </source>
</evidence>
<evidence type="ECO:0000256" key="5">
    <source>
        <dbReference type="ARBA" id="ARBA00022833"/>
    </source>
</evidence>
<feature type="domain" description="DUF5930" evidence="10">
    <location>
        <begin position="7"/>
        <end position="320"/>
    </location>
</feature>
<dbReference type="CDD" id="cd12797">
    <property type="entry name" value="M23_peptidase"/>
    <property type="match status" value="1"/>
</dbReference>
<dbReference type="InterPro" id="IPR016047">
    <property type="entry name" value="M23ase_b-sheet_dom"/>
</dbReference>
<dbReference type="FunFam" id="2.70.70.10:FF:000006">
    <property type="entry name" value="M23 family peptidase"/>
    <property type="match status" value="1"/>
</dbReference>
<dbReference type="Gene3D" id="2.70.70.10">
    <property type="entry name" value="Glucose Permease (Domain IIA)"/>
    <property type="match status" value="1"/>
</dbReference>
<proteinExistence type="predicted"/>
<evidence type="ECO:0000256" key="4">
    <source>
        <dbReference type="ARBA" id="ARBA00022801"/>
    </source>
</evidence>
<dbReference type="InterPro" id="IPR045974">
    <property type="entry name" value="DUF5930"/>
</dbReference>
<accession>A0A371RKS1</accession>
<dbReference type="Pfam" id="PF19353">
    <property type="entry name" value="DUF5930"/>
    <property type="match status" value="1"/>
</dbReference>
<evidence type="ECO:0000256" key="8">
    <source>
        <dbReference type="SAM" id="Phobius"/>
    </source>
</evidence>
<feature type="transmembrane region" description="Helical" evidence="8">
    <location>
        <begin position="40"/>
        <end position="62"/>
    </location>
</feature>
<keyword evidence="8" id="KW-0472">Membrane</keyword>
<evidence type="ECO:0000256" key="1">
    <source>
        <dbReference type="ARBA" id="ARBA00001947"/>
    </source>
</evidence>
<dbReference type="InterPro" id="IPR011055">
    <property type="entry name" value="Dup_hybrid_motif"/>
</dbReference>
<dbReference type="Pfam" id="PF01551">
    <property type="entry name" value="Peptidase_M23"/>
    <property type="match status" value="1"/>
</dbReference>
<keyword evidence="4" id="KW-0378">Hydrolase</keyword>
<dbReference type="PANTHER" id="PTHR21666">
    <property type="entry name" value="PEPTIDASE-RELATED"/>
    <property type="match status" value="1"/>
</dbReference>
<evidence type="ECO:0000313" key="11">
    <source>
        <dbReference type="EMBL" id="RFB06059.1"/>
    </source>
</evidence>
<dbReference type="SUPFAM" id="SSF51261">
    <property type="entry name" value="Duplicated hybrid motif"/>
    <property type="match status" value="1"/>
</dbReference>
<reference evidence="11 12" key="1">
    <citation type="submission" date="2018-08" db="EMBL/GenBank/DDBJ databases">
        <title>Parvularcula sp. SM1705, isolated from surface water of the South Sea China.</title>
        <authorList>
            <person name="Sun L."/>
        </authorList>
    </citation>
    <scope>NUCLEOTIDE SEQUENCE [LARGE SCALE GENOMIC DNA]</scope>
    <source>
        <strain evidence="11 12">SM1705</strain>
    </source>
</reference>
<evidence type="ECO:0000313" key="12">
    <source>
        <dbReference type="Proteomes" id="UP000264589"/>
    </source>
</evidence>
<evidence type="ECO:0000259" key="10">
    <source>
        <dbReference type="Pfam" id="PF19353"/>
    </source>
</evidence>
<dbReference type="InterPro" id="IPR050570">
    <property type="entry name" value="Cell_wall_metabolism_enzyme"/>
</dbReference>
<organism evidence="11 12">
    <name type="scientific">Parvularcula marina</name>
    <dbReference type="NCBI Taxonomy" id="2292771"/>
    <lineage>
        <taxon>Bacteria</taxon>
        <taxon>Pseudomonadati</taxon>
        <taxon>Pseudomonadota</taxon>
        <taxon>Alphaproteobacteria</taxon>
        <taxon>Parvularculales</taxon>
        <taxon>Parvularculaceae</taxon>
        <taxon>Parvularcula</taxon>
    </lineage>
</organism>
<dbReference type="GO" id="GO:0006508">
    <property type="term" value="P:proteolysis"/>
    <property type="evidence" value="ECO:0007669"/>
    <property type="project" value="UniProtKB-KW"/>
</dbReference>
<evidence type="ECO:0000256" key="7">
    <source>
        <dbReference type="SAM" id="MobiDB-lite"/>
    </source>
</evidence>
<comment type="cofactor">
    <cofactor evidence="1">
        <name>Zn(2+)</name>
        <dbReference type="ChEBI" id="CHEBI:29105"/>
    </cofactor>
</comment>
<keyword evidence="2" id="KW-0645">Protease</keyword>
<gene>
    <name evidence="11" type="ORF">DX908_12775</name>
</gene>
<keyword evidence="6" id="KW-0482">Metalloprotease</keyword>